<protein>
    <submittedName>
        <fullName evidence="1">Uncharacterized protein</fullName>
    </submittedName>
</protein>
<accession>A0A3A2ZHM3</accession>
<keyword evidence="2" id="KW-1185">Reference proteome</keyword>
<organism evidence="1 2">
    <name type="scientific">Aspergillus sclerotialis</name>
    <dbReference type="NCBI Taxonomy" id="2070753"/>
    <lineage>
        <taxon>Eukaryota</taxon>
        <taxon>Fungi</taxon>
        <taxon>Dikarya</taxon>
        <taxon>Ascomycota</taxon>
        <taxon>Pezizomycotina</taxon>
        <taxon>Eurotiomycetes</taxon>
        <taxon>Eurotiomycetidae</taxon>
        <taxon>Eurotiales</taxon>
        <taxon>Aspergillaceae</taxon>
        <taxon>Aspergillus</taxon>
        <taxon>Aspergillus subgen. Polypaecilum</taxon>
    </lineage>
</organism>
<dbReference type="EMBL" id="MVGC01000191">
    <property type="protein sequence ID" value="RJE22020.1"/>
    <property type="molecule type" value="Genomic_DNA"/>
</dbReference>
<evidence type="ECO:0000313" key="1">
    <source>
        <dbReference type="EMBL" id="RJE22020.1"/>
    </source>
</evidence>
<comment type="caution">
    <text evidence="1">The sequence shown here is derived from an EMBL/GenBank/DDBJ whole genome shotgun (WGS) entry which is preliminary data.</text>
</comment>
<sequence>MLDHENFEYEDIAKLNPFYEEYDNFWVPSPVPEATFSSSASSKSISSASLYYVANSFHPIDQSTSPPMTPVSPFDAGSMPEALRVALHSVYQHYPVFETCDDLAHSEIATYDRDSDYSRRHSFVGDPSQFSKSNLLDITSLDGSFDPQALPRKKLFGQNGWLGNSEDLKEPPDKRKSTIFKGIGKKIKQHVGDIAVDVARSTPFNVHGLNGAKILGKPAAPLSLDRSQQAKLYSELELMICFSANNFLVEQYRGGRVSMDSVKKITASWGSKNRPQVVEFQFDQATQRQLILSNLSTLSFHGEASANPILLNSNLRDWKSIIKDMGIRTFCFPDSSIRKHLHDIHNILEMLGAPFQTRVAFENLQMSTLSLMQEELIRDNRRHSTSSVSLLRPISQVVH</sequence>
<dbReference type="OrthoDB" id="5229017at2759"/>
<dbReference type="STRING" id="2070753.A0A3A2ZHM3"/>
<proteinExistence type="predicted"/>
<dbReference type="AlphaFoldDB" id="A0A3A2ZHM3"/>
<evidence type="ECO:0000313" key="2">
    <source>
        <dbReference type="Proteomes" id="UP000266188"/>
    </source>
</evidence>
<name>A0A3A2ZHM3_9EURO</name>
<dbReference type="Proteomes" id="UP000266188">
    <property type="component" value="Unassembled WGS sequence"/>
</dbReference>
<gene>
    <name evidence="1" type="ORF">PHISCL_05645</name>
</gene>
<reference evidence="2" key="1">
    <citation type="submission" date="2017-02" db="EMBL/GenBank/DDBJ databases">
        <authorList>
            <person name="Tafer H."/>
            <person name="Lopandic K."/>
        </authorList>
    </citation>
    <scope>NUCLEOTIDE SEQUENCE [LARGE SCALE GENOMIC DNA]</scope>
    <source>
        <strain evidence="2">CBS 366.77</strain>
    </source>
</reference>